<sequence length="242" mass="27744">MHELSTPVHLVNIKKWRALQFILNGDVSVCQRFFPGVRKLKDEKAGSARVERRDAAENRQRILATAIQLFEQHGVEQVSMNQIATEAGIGPGTLYRRYRNKGELCLDLIKGNVVSCFKDIQTYLEHNREEPPEQRLKGALRIFLRFRESKMQLLKGVEDAGATNRKKAGTRSPLYDELHGLLVEQFHEMNPGKEAVRNNVFKADMLLEALKSDAYLYQREVRGYSPEEILELLYITFVLQGG</sequence>
<dbReference type="PROSITE" id="PS50977">
    <property type="entry name" value="HTH_TETR_2"/>
    <property type="match status" value="1"/>
</dbReference>
<dbReference type="GO" id="GO:0000976">
    <property type="term" value="F:transcription cis-regulatory region binding"/>
    <property type="evidence" value="ECO:0007669"/>
    <property type="project" value="TreeGrafter"/>
</dbReference>
<evidence type="ECO:0000313" key="4">
    <source>
        <dbReference type="EMBL" id="KWZ81426.1"/>
    </source>
</evidence>
<dbReference type="InterPro" id="IPR001647">
    <property type="entry name" value="HTH_TetR"/>
</dbReference>
<feature type="DNA-binding region" description="H-T-H motif" evidence="2">
    <location>
        <begin position="79"/>
        <end position="98"/>
    </location>
</feature>
<dbReference type="PATRIC" id="fig|1398.22.peg.2031"/>
<name>A0A133KPG8_HEYCO</name>
<protein>
    <submittedName>
        <fullName evidence="4">Transcriptional regulator, TetR family</fullName>
    </submittedName>
</protein>
<dbReference type="PANTHER" id="PTHR30055">
    <property type="entry name" value="HTH-TYPE TRANSCRIPTIONAL REGULATOR RUTR"/>
    <property type="match status" value="1"/>
</dbReference>
<dbReference type="PANTHER" id="PTHR30055:SF226">
    <property type="entry name" value="HTH-TYPE TRANSCRIPTIONAL REGULATOR PKSA"/>
    <property type="match status" value="1"/>
</dbReference>
<dbReference type="Pfam" id="PF00440">
    <property type="entry name" value="TetR_N"/>
    <property type="match status" value="1"/>
</dbReference>
<dbReference type="Gene3D" id="1.10.357.10">
    <property type="entry name" value="Tetracycline Repressor, domain 2"/>
    <property type="match status" value="1"/>
</dbReference>
<reference evidence="5" key="1">
    <citation type="submission" date="2016-01" db="EMBL/GenBank/DDBJ databases">
        <authorList>
            <person name="Mitreva M."/>
            <person name="Pepin K.H."/>
            <person name="Mihindukulasuriya K.A."/>
            <person name="Fulton R."/>
            <person name="Fronick C."/>
            <person name="O'Laughlin M."/>
            <person name="Miner T."/>
            <person name="Herter B."/>
            <person name="Rosa B.A."/>
            <person name="Cordes M."/>
            <person name="Tomlinson C."/>
            <person name="Wollam A."/>
            <person name="Palsikar V.B."/>
            <person name="Mardis E.R."/>
            <person name="Wilson R.K."/>
        </authorList>
    </citation>
    <scope>NUCLEOTIDE SEQUENCE [LARGE SCALE GENOMIC DNA]</scope>
    <source>
        <strain evidence="5">GED7749B</strain>
    </source>
</reference>
<accession>A0A133KPG8</accession>
<evidence type="ECO:0000259" key="3">
    <source>
        <dbReference type="PROSITE" id="PS50977"/>
    </source>
</evidence>
<dbReference type="EMBL" id="LRPN01000075">
    <property type="protein sequence ID" value="KWZ81426.1"/>
    <property type="molecule type" value="Genomic_DNA"/>
</dbReference>
<dbReference type="InterPro" id="IPR009057">
    <property type="entry name" value="Homeodomain-like_sf"/>
</dbReference>
<dbReference type="GO" id="GO:0003700">
    <property type="term" value="F:DNA-binding transcription factor activity"/>
    <property type="evidence" value="ECO:0007669"/>
    <property type="project" value="TreeGrafter"/>
</dbReference>
<dbReference type="PRINTS" id="PR00455">
    <property type="entry name" value="HTHTETR"/>
</dbReference>
<comment type="caution">
    <text evidence="4">The sequence shown here is derived from an EMBL/GenBank/DDBJ whole genome shotgun (WGS) entry which is preliminary data.</text>
</comment>
<dbReference type="AlphaFoldDB" id="A0A133KPG8"/>
<dbReference type="SUPFAM" id="SSF46689">
    <property type="entry name" value="Homeodomain-like"/>
    <property type="match status" value="1"/>
</dbReference>
<evidence type="ECO:0000256" key="1">
    <source>
        <dbReference type="ARBA" id="ARBA00023125"/>
    </source>
</evidence>
<dbReference type="Proteomes" id="UP000070376">
    <property type="component" value="Unassembled WGS sequence"/>
</dbReference>
<dbReference type="InterPro" id="IPR050109">
    <property type="entry name" value="HTH-type_TetR-like_transc_reg"/>
</dbReference>
<keyword evidence="1 2" id="KW-0238">DNA-binding</keyword>
<evidence type="ECO:0000313" key="5">
    <source>
        <dbReference type="Proteomes" id="UP000070376"/>
    </source>
</evidence>
<gene>
    <name evidence="4" type="ORF">HMPREF3213_02030</name>
</gene>
<proteinExistence type="predicted"/>
<feature type="domain" description="HTH tetR-type" evidence="3">
    <location>
        <begin position="56"/>
        <end position="116"/>
    </location>
</feature>
<evidence type="ECO:0000256" key="2">
    <source>
        <dbReference type="PROSITE-ProRule" id="PRU00335"/>
    </source>
</evidence>
<organism evidence="4 5">
    <name type="scientific">Heyndrickxia coagulans</name>
    <name type="common">Weizmannia coagulans</name>
    <dbReference type="NCBI Taxonomy" id="1398"/>
    <lineage>
        <taxon>Bacteria</taxon>
        <taxon>Bacillati</taxon>
        <taxon>Bacillota</taxon>
        <taxon>Bacilli</taxon>
        <taxon>Bacillales</taxon>
        <taxon>Bacillaceae</taxon>
        <taxon>Heyndrickxia</taxon>
    </lineage>
</organism>